<evidence type="ECO:0000259" key="3">
    <source>
        <dbReference type="Pfam" id="PF20151"/>
    </source>
</evidence>
<dbReference type="InterPro" id="IPR045340">
    <property type="entry name" value="DUF6533"/>
</dbReference>
<protein>
    <recommendedName>
        <fullName evidence="3">DUF6533 domain-containing protein</fullName>
    </recommendedName>
</protein>
<proteinExistence type="predicted"/>
<feature type="transmembrane region" description="Helical" evidence="2">
    <location>
        <begin position="54"/>
        <end position="74"/>
    </location>
</feature>
<dbReference type="Pfam" id="PF20151">
    <property type="entry name" value="DUF6533"/>
    <property type="match status" value="1"/>
</dbReference>
<dbReference type="AlphaFoldDB" id="A0A1Y2IXE9"/>
<reference evidence="4 5" key="1">
    <citation type="journal article" date="2015" name="Biotechnol. Biofuels">
        <title>Enhanced degradation of softwood versus hardwood by the white-rot fungus Pycnoporus coccineus.</title>
        <authorList>
            <person name="Couturier M."/>
            <person name="Navarro D."/>
            <person name="Chevret D."/>
            <person name="Henrissat B."/>
            <person name="Piumi F."/>
            <person name="Ruiz-Duenas F.J."/>
            <person name="Martinez A.T."/>
            <person name="Grigoriev I.V."/>
            <person name="Riley R."/>
            <person name="Lipzen A."/>
            <person name="Berrin J.G."/>
            <person name="Master E.R."/>
            <person name="Rosso M.N."/>
        </authorList>
    </citation>
    <scope>NUCLEOTIDE SEQUENCE [LARGE SCALE GENOMIC DNA]</scope>
    <source>
        <strain evidence="4 5">BRFM310</strain>
    </source>
</reference>
<dbReference type="Proteomes" id="UP000193067">
    <property type="component" value="Unassembled WGS sequence"/>
</dbReference>
<accession>A0A1Y2IXE9</accession>
<sequence length="264" mass="28486">MSATSSSAALVHVITLGVLELRMGLATIVLLAYEYLVTFDQEVRLIWMRKKTGATALFLAIRYYALLSLLLLQAGSLAPMSDDSISSSTIRNSLGVALSRSCMIVSDLLVIAVTWWYAARGGWNKQIGLRRPSLVRVMVVNGTVYFLVLTVLNVLHLMLTFLSTLMSATDPLSQIAIFTDPLTAILICRLLLALHEADDKSANQSLNLSRLEGEVGNGDTLRFASVNGADIAMDTTVTSESSGVDCHHTVLDDPQAEGATAHGM</sequence>
<dbReference type="EMBL" id="KZ084092">
    <property type="protein sequence ID" value="OSD05849.1"/>
    <property type="molecule type" value="Genomic_DNA"/>
</dbReference>
<keyword evidence="2" id="KW-0472">Membrane</keyword>
<keyword evidence="2" id="KW-0812">Transmembrane</keyword>
<dbReference type="OrthoDB" id="2756573at2759"/>
<evidence type="ECO:0000313" key="4">
    <source>
        <dbReference type="EMBL" id="OSD05849.1"/>
    </source>
</evidence>
<evidence type="ECO:0000256" key="1">
    <source>
        <dbReference type="SAM" id="MobiDB-lite"/>
    </source>
</evidence>
<evidence type="ECO:0000256" key="2">
    <source>
        <dbReference type="SAM" id="Phobius"/>
    </source>
</evidence>
<feature type="transmembrane region" description="Helical" evidence="2">
    <location>
        <begin position="175"/>
        <end position="194"/>
    </location>
</feature>
<keyword evidence="5" id="KW-1185">Reference proteome</keyword>
<feature type="domain" description="DUF6533" evidence="3">
    <location>
        <begin position="25"/>
        <end position="67"/>
    </location>
</feature>
<gene>
    <name evidence="4" type="ORF">PYCCODRAFT_1465172</name>
</gene>
<keyword evidence="2" id="KW-1133">Transmembrane helix</keyword>
<feature type="transmembrane region" description="Helical" evidence="2">
    <location>
        <begin position="94"/>
        <end position="118"/>
    </location>
</feature>
<feature type="transmembrane region" description="Helical" evidence="2">
    <location>
        <begin position="139"/>
        <end position="163"/>
    </location>
</feature>
<name>A0A1Y2IXE9_TRAC3</name>
<evidence type="ECO:0000313" key="5">
    <source>
        <dbReference type="Proteomes" id="UP000193067"/>
    </source>
</evidence>
<organism evidence="4 5">
    <name type="scientific">Trametes coccinea (strain BRFM310)</name>
    <name type="common">Pycnoporus coccineus</name>
    <dbReference type="NCBI Taxonomy" id="1353009"/>
    <lineage>
        <taxon>Eukaryota</taxon>
        <taxon>Fungi</taxon>
        <taxon>Dikarya</taxon>
        <taxon>Basidiomycota</taxon>
        <taxon>Agaricomycotina</taxon>
        <taxon>Agaricomycetes</taxon>
        <taxon>Polyporales</taxon>
        <taxon>Polyporaceae</taxon>
        <taxon>Trametes</taxon>
    </lineage>
</organism>
<feature type="transmembrane region" description="Helical" evidence="2">
    <location>
        <begin position="12"/>
        <end position="33"/>
    </location>
</feature>
<feature type="region of interest" description="Disordered" evidence="1">
    <location>
        <begin position="244"/>
        <end position="264"/>
    </location>
</feature>